<name>A0ABW1TX30_9BURK</name>
<comment type="catalytic activity">
    <reaction evidence="11">
        <text>N(6)-(pyridoxal phosphate)-L-lysyl-[4-amino-5-hydroxymethyl-2-methylpyrimidine phosphate synthase] + L-histidyl-[4-amino-5-hydroxymethyl-2-methylpyrimidine phosphate synthase] + 2 Fe(3+) + 4 H2O = L-lysyl-[4-amino-5-hydroxymethyl-2-methylpyrimidine phosphate synthase] + (2S)-2-amino-5-hydroxy-4-oxopentanoyl-[4-amino-5-hydroxymethyl-2-methylpyrimidine phosphate synthase] + 4-amino-2-methyl-5-(phosphooxymethyl)pyrimidine + 3-oxopropanoate + 2 Fe(2+) + 2 H(+)</text>
        <dbReference type="Rhea" id="RHEA:65756"/>
        <dbReference type="Rhea" id="RHEA-COMP:16892"/>
        <dbReference type="Rhea" id="RHEA-COMP:16893"/>
        <dbReference type="Rhea" id="RHEA-COMP:16894"/>
        <dbReference type="Rhea" id="RHEA-COMP:16895"/>
        <dbReference type="ChEBI" id="CHEBI:15377"/>
        <dbReference type="ChEBI" id="CHEBI:15378"/>
        <dbReference type="ChEBI" id="CHEBI:29033"/>
        <dbReference type="ChEBI" id="CHEBI:29034"/>
        <dbReference type="ChEBI" id="CHEBI:29969"/>
        <dbReference type="ChEBI" id="CHEBI:29979"/>
        <dbReference type="ChEBI" id="CHEBI:33190"/>
        <dbReference type="ChEBI" id="CHEBI:58354"/>
        <dbReference type="ChEBI" id="CHEBI:143915"/>
        <dbReference type="ChEBI" id="CHEBI:157692"/>
    </reaction>
    <physiologicalReaction direction="left-to-right" evidence="11">
        <dbReference type="Rhea" id="RHEA:65757"/>
    </physiologicalReaction>
</comment>
<comment type="function">
    <text evidence="1">Responsible for the formation of the pyrimidine heterocycle in the thiamine biosynthesis pathway. Catalyzes the formation of hydroxymethylpyrimidine phosphate (HMP-P) from histidine and pyridoxal phosphate (PLP). The protein uses PLP and the active site histidine to form HMP-P, generating an inactive enzyme. The enzyme can only undergo a single turnover, which suggests it is a suicide enzyme.</text>
</comment>
<evidence type="ECO:0000256" key="2">
    <source>
        <dbReference type="ARBA" id="ARBA00004948"/>
    </source>
</evidence>
<evidence type="ECO:0000259" key="13">
    <source>
        <dbReference type="Pfam" id="PF09084"/>
    </source>
</evidence>
<gene>
    <name evidence="14" type="ORF">ACFQND_09700</name>
</gene>
<evidence type="ECO:0000256" key="10">
    <source>
        <dbReference type="ARBA" id="ARBA00033171"/>
    </source>
</evidence>
<comment type="similarity">
    <text evidence="3">Belongs to the NMT1/THI5 family.</text>
</comment>
<accession>A0ABW1TX30</accession>
<evidence type="ECO:0000256" key="11">
    <source>
        <dbReference type="ARBA" id="ARBA00048179"/>
    </source>
</evidence>
<dbReference type="SUPFAM" id="SSF53850">
    <property type="entry name" value="Periplasmic binding protein-like II"/>
    <property type="match status" value="1"/>
</dbReference>
<evidence type="ECO:0000256" key="9">
    <source>
        <dbReference type="ARBA" id="ARBA00023004"/>
    </source>
</evidence>
<dbReference type="Proteomes" id="UP001596270">
    <property type="component" value="Unassembled WGS sequence"/>
</dbReference>
<dbReference type="InterPro" id="IPR027939">
    <property type="entry name" value="NMT1/THI5"/>
</dbReference>
<keyword evidence="7" id="KW-0663">Pyridoxal phosphate</keyword>
<evidence type="ECO:0000256" key="6">
    <source>
        <dbReference type="ARBA" id="ARBA00022723"/>
    </source>
</evidence>
<dbReference type="PANTHER" id="PTHR31528:SF1">
    <property type="entry name" value="4-AMINO-5-HYDROXYMETHYL-2-METHYLPYRIMIDINE PHOSPHATE SYNTHASE THI11-RELATED"/>
    <property type="match status" value="1"/>
</dbReference>
<dbReference type="PANTHER" id="PTHR31528">
    <property type="entry name" value="4-AMINO-5-HYDROXYMETHYL-2-METHYLPYRIMIDINE PHOSPHATE SYNTHASE THI11-RELATED"/>
    <property type="match status" value="1"/>
</dbReference>
<dbReference type="RefSeq" id="WP_371437124.1">
    <property type="nucleotide sequence ID" value="NZ_JBHSRS010000018.1"/>
</dbReference>
<dbReference type="Gene3D" id="3.40.190.10">
    <property type="entry name" value="Periplasmic binding protein-like II"/>
    <property type="match status" value="2"/>
</dbReference>
<feature type="domain" description="SsuA/THI5-like" evidence="13">
    <location>
        <begin position="51"/>
        <end position="266"/>
    </location>
</feature>
<keyword evidence="5" id="KW-0808">Transferase</keyword>
<evidence type="ECO:0000256" key="1">
    <source>
        <dbReference type="ARBA" id="ARBA00003469"/>
    </source>
</evidence>
<evidence type="ECO:0000256" key="12">
    <source>
        <dbReference type="SAM" id="SignalP"/>
    </source>
</evidence>
<dbReference type="InterPro" id="IPR015168">
    <property type="entry name" value="SsuA/THI5"/>
</dbReference>
<keyword evidence="9" id="KW-0408">Iron</keyword>
<keyword evidence="6" id="KW-0479">Metal-binding</keyword>
<comment type="caution">
    <text evidence="14">The sequence shown here is derived from an EMBL/GenBank/DDBJ whole genome shotgun (WGS) entry which is preliminary data.</text>
</comment>
<protein>
    <recommendedName>
        <fullName evidence="10">Thiamine pyrimidine synthase</fullName>
    </recommendedName>
</protein>
<feature type="signal peptide" evidence="12">
    <location>
        <begin position="1"/>
        <end position="35"/>
    </location>
</feature>
<keyword evidence="15" id="KW-1185">Reference proteome</keyword>
<keyword evidence="12" id="KW-0732">Signal</keyword>
<dbReference type="Pfam" id="PF09084">
    <property type="entry name" value="NMT1"/>
    <property type="match status" value="1"/>
</dbReference>
<evidence type="ECO:0000313" key="14">
    <source>
        <dbReference type="EMBL" id="MFC6281504.1"/>
    </source>
</evidence>
<dbReference type="EMBL" id="JBHSRS010000018">
    <property type="protein sequence ID" value="MFC6281504.1"/>
    <property type="molecule type" value="Genomic_DNA"/>
</dbReference>
<evidence type="ECO:0000256" key="7">
    <source>
        <dbReference type="ARBA" id="ARBA00022898"/>
    </source>
</evidence>
<sequence>MHISATKLSASLWGITRHFTLAAAVLLASASAAIAQDKVTYNMAWLPQGSSVGVIVAQERGFFRELGLDASIVRGYGGNRTANELDQGQFEFGYVDPISLVLNRANGGKIRMVGAINTRWPAGICFNTKRHQPRSPADMKGLVLGGGSASPVHNVVPAWLEQNGQPKDSIRLLRMDPAVVDAALIEGKIDLAECWRASNRAVTQKQANAAGVSLGWIEYSDFGLDAYGSGFATSEDVIKKRPDVVRKFLRASYRGYEFAIANPEQAADIMLKAFPNTDRAVALAQIKDMGDLLIDSQAKDKGLGFLREDRMRATVQFVDKAFGLNGKVKPQDAYTNELLK</sequence>
<organism evidence="14 15">
    <name type="scientific">Polaromonas aquatica</name>
    <dbReference type="NCBI Taxonomy" id="332657"/>
    <lineage>
        <taxon>Bacteria</taxon>
        <taxon>Pseudomonadati</taxon>
        <taxon>Pseudomonadota</taxon>
        <taxon>Betaproteobacteria</taxon>
        <taxon>Burkholderiales</taxon>
        <taxon>Comamonadaceae</taxon>
        <taxon>Polaromonas</taxon>
    </lineage>
</organism>
<comment type="subunit">
    <text evidence="4">Homodimer.</text>
</comment>
<feature type="chain" id="PRO_5047304497" description="Thiamine pyrimidine synthase" evidence="12">
    <location>
        <begin position="36"/>
        <end position="340"/>
    </location>
</feature>
<evidence type="ECO:0000256" key="8">
    <source>
        <dbReference type="ARBA" id="ARBA00022977"/>
    </source>
</evidence>
<evidence type="ECO:0000256" key="5">
    <source>
        <dbReference type="ARBA" id="ARBA00022679"/>
    </source>
</evidence>
<keyword evidence="8" id="KW-0784">Thiamine biosynthesis</keyword>
<evidence type="ECO:0000313" key="15">
    <source>
        <dbReference type="Proteomes" id="UP001596270"/>
    </source>
</evidence>
<comment type="pathway">
    <text evidence="2">Cofactor biosynthesis; thiamine diphosphate biosynthesis.</text>
</comment>
<reference evidence="15" key="1">
    <citation type="journal article" date="2019" name="Int. J. Syst. Evol. Microbiol.">
        <title>The Global Catalogue of Microorganisms (GCM) 10K type strain sequencing project: providing services to taxonomists for standard genome sequencing and annotation.</title>
        <authorList>
            <consortium name="The Broad Institute Genomics Platform"/>
            <consortium name="The Broad Institute Genome Sequencing Center for Infectious Disease"/>
            <person name="Wu L."/>
            <person name="Ma J."/>
        </authorList>
    </citation>
    <scope>NUCLEOTIDE SEQUENCE [LARGE SCALE GENOMIC DNA]</scope>
    <source>
        <strain evidence="15">CCUG 39402</strain>
    </source>
</reference>
<proteinExistence type="inferred from homology"/>
<evidence type="ECO:0000256" key="3">
    <source>
        <dbReference type="ARBA" id="ARBA00009406"/>
    </source>
</evidence>
<evidence type="ECO:0000256" key="4">
    <source>
        <dbReference type="ARBA" id="ARBA00011738"/>
    </source>
</evidence>